<evidence type="ECO:0000313" key="1">
    <source>
        <dbReference type="EMBL" id="KAH9517635.1"/>
    </source>
</evidence>
<dbReference type="Proteomes" id="UP000790347">
    <property type="component" value="Unassembled WGS sequence"/>
</dbReference>
<accession>A0A922I239</accession>
<organism evidence="1 2">
    <name type="scientific">Dermatophagoides farinae</name>
    <name type="common">American house dust mite</name>
    <dbReference type="NCBI Taxonomy" id="6954"/>
    <lineage>
        <taxon>Eukaryota</taxon>
        <taxon>Metazoa</taxon>
        <taxon>Ecdysozoa</taxon>
        <taxon>Arthropoda</taxon>
        <taxon>Chelicerata</taxon>
        <taxon>Arachnida</taxon>
        <taxon>Acari</taxon>
        <taxon>Acariformes</taxon>
        <taxon>Sarcoptiformes</taxon>
        <taxon>Astigmata</taxon>
        <taxon>Psoroptidia</taxon>
        <taxon>Analgoidea</taxon>
        <taxon>Pyroglyphidae</taxon>
        <taxon>Dermatophagoidinae</taxon>
        <taxon>Dermatophagoides</taxon>
    </lineage>
</organism>
<name>A0A922I239_DERFA</name>
<comment type="caution">
    <text evidence="1">The sequence shown here is derived from an EMBL/GenBank/DDBJ whole genome shotgun (WGS) entry which is preliminary data.</text>
</comment>
<gene>
    <name evidence="1" type="ORF">DERF_008289</name>
</gene>
<sequence length="60" mass="6938">MYCAIVHHHQAFKMQKKDDAAPSYSTGKKCNFLMDEKTKPNHSAISLQTINQYPNNKQKQ</sequence>
<evidence type="ECO:0000313" key="2">
    <source>
        <dbReference type="Proteomes" id="UP000790347"/>
    </source>
</evidence>
<keyword evidence="2" id="KW-1185">Reference proteome</keyword>
<dbReference type="EMBL" id="ASGP02000003">
    <property type="protein sequence ID" value="KAH9517635.1"/>
    <property type="molecule type" value="Genomic_DNA"/>
</dbReference>
<protein>
    <submittedName>
        <fullName evidence="1">Uncharacterized protein</fullName>
    </submittedName>
</protein>
<proteinExistence type="predicted"/>
<reference evidence="1" key="2">
    <citation type="journal article" date="2022" name="Res Sq">
        <title>Comparative Genomics Reveals Insights into the Divergent Evolution of Astigmatic Mites and Household Pest Adaptations.</title>
        <authorList>
            <person name="Xiong Q."/>
            <person name="Wan A.T.-Y."/>
            <person name="Liu X.-Y."/>
            <person name="Fung C.S.-H."/>
            <person name="Xiao X."/>
            <person name="Malainual N."/>
            <person name="Hou J."/>
            <person name="Wang L."/>
            <person name="Wang M."/>
            <person name="Yang K."/>
            <person name="Cui Y."/>
            <person name="Leung E."/>
            <person name="Nong W."/>
            <person name="Shin S.-K."/>
            <person name="Au S."/>
            <person name="Jeong K.Y."/>
            <person name="Chew F.T."/>
            <person name="Hui J."/>
            <person name="Leung T.F."/>
            <person name="Tungtrongchitr A."/>
            <person name="Zhong N."/>
            <person name="Liu Z."/>
            <person name="Tsui S."/>
        </authorList>
    </citation>
    <scope>NUCLEOTIDE SEQUENCE</scope>
    <source>
        <strain evidence="1">Derf</strain>
        <tissue evidence="1">Whole organism</tissue>
    </source>
</reference>
<reference evidence="1" key="1">
    <citation type="submission" date="2013-05" db="EMBL/GenBank/DDBJ databases">
        <authorList>
            <person name="Yim A.K.Y."/>
            <person name="Chan T.F."/>
            <person name="Ji K.M."/>
            <person name="Liu X.Y."/>
            <person name="Zhou J.W."/>
            <person name="Li R.Q."/>
            <person name="Yang K.Y."/>
            <person name="Li J."/>
            <person name="Li M."/>
            <person name="Law P.T.W."/>
            <person name="Wu Y.L."/>
            <person name="Cai Z.L."/>
            <person name="Qin H."/>
            <person name="Bao Y."/>
            <person name="Leung R.K.K."/>
            <person name="Ng P.K.S."/>
            <person name="Zou J."/>
            <person name="Zhong X.J."/>
            <person name="Ran P.X."/>
            <person name="Zhong N.S."/>
            <person name="Liu Z.G."/>
            <person name="Tsui S.K.W."/>
        </authorList>
    </citation>
    <scope>NUCLEOTIDE SEQUENCE</scope>
    <source>
        <strain evidence="1">Derf</strain>
        <tissue evidence="1">Whole organism</tissue>
    </source>
</reference>
<dbReference type="AlphaFoldDB" id="A0A922I239"/>